<name>A0A498HKV4_MALDO</name>
<dbReference type="Pfam" id="PF02298">
    <property type="entry name" value="Cu_bind_like"/>
    <property type="match status" value="1"/>
</dbReference>
<dbReference type="Proteomes" id="UP000290289">
    <property type="component" value="Chromosome 17"/>
</dbReference>
<dbReference type="EMBL" id="RDQH01000343">
    <property type="protein sequence ID" value="RXH69563.1"/>
    <property type="molecule type" value="Genomic_DNA"/>
</dbReference>
<feature type="transmembrane region" description="Helical" evidence="10">
    <location>
        <begin position="193"/>
        <end position="212"/>
    </location>
</feature>
<evidence type="ECO:0000256" key="2">
    <source>
        <dbReference type="ARBA" id="ARBA00022475"/>
    </source>
</evidence>
<sequence>MEPPRGVLATLWNFICFLPYFIGLLILGSIKVVGIVGSIVGGAAFGFFSPIMETFQAVGEGKTDQLYHCFYDGTWSTVKGCFTIVRDTRDVCYYTYFSIMDDLQHGGPPVTKYYEIRLLYFPGAVILAVLGFMVDMPVISFIALCKCPYMLFKGWHRLFHDLIGREGPFLETICVPFAGLAILLWPLAVVGAVLGSMVASIFLGAYAGVIVYQESSIWSGLCYIVASLAIYDEHSNDILDMPEGSCFPRPKYRKKAELLRTNSLSLSVSRPGSFKNAPTRSASFTGPIIELKPLEFIDTLFKECKHHGQILVADGTITLQDLEDAKSSQGSRVISIGLPAYCLLQTLLRSAKANSPGILLSDNGTEITSTNRPKEKFFDWFFNPLSIIKDQIKAENLSEAEEAYLCKLVLLTGDPLRLKQSNIGTPPESERKQAELDALARRLQGITKSISRFPTFRRRFENLVDAISDDLAQNSNGSSKSSSGPRTVPRSKSAFAQLFSQKSFSFSNASNHGTDPESRLVVRDVTITYTSQMANFNCNMVYLFYLMVFFWFGHFSASAFEFQVGGNKDWVVPPANDTKIYNDWASENRFQVGDTIRFHYKKDSVMEVTEAEYKKCNSTRPNFFSNTGNTVYTLDHSGSFYFISGAAGHCERGQRMIVKVMAAEEEDFPSGGDAKRSSDAAVSSVGVFKHVLVPFVMSYAVASVMF</sequence>
<comment type="similarity">
    <text evidence="9">Belongs to the early nodulin-like (ENODL) family.</text>
</comment>
<dbReference type="GO" id="GO:0098552">
    <property type="term" value="C:side of membrane"/>
    <property type="evidence" value="ECO:0007669"/>
    <property type="project" value="UniProtKB-KW"/>
</dbReference>
<reference evidence="12 13" key="1">
    <citation type="submission" date="2018-10" db="EMBL/GenBank/DDBJ databases">
        <title>A high-quality apple genome assembly.</title>
        <authorList>
            <person name="Hu J."/>
        </authorList>
    </citation>
    <scope>NUCLEOTIDE SEQUENCE [LARGE SCALE GENOMIC DNA]</scope>
    <source>
        <strain evidence="13">cv. HFTH1</strain>
        <tissue evidence="12">Young leaf</tissue>
    </source>
</reference>
<keyword evidence="6" id="KW-1015">Disulfide bond</keyword>
<evidence type="ECO:0000256" key="10">
    <source>
        <dbReference type="SAM" id="Phobius"/>
    </source>
</evidence>
<feature type="transmembrane region" description="Helical" evidence="10">
    <location>
        <begin position="119"/>
        <end position="147"/>
    </location>
</feature>
<proteinExistence type="inferred from homology"/>
<dbReference type="InterPro" id="IPR008972">
    <property type="entry name" value="Cupredoxin"/>
</dbReference>
<dbReference type="CDD" id="cd11019">
    <property type="entry name" value="OsENODL1_like"/>
    <property type="match status" value="1"/>
</dbReference>
<keyword evidence="5 10" id="KW-0472">Membrane</keyword>
<keyword evidence="4" id="KW-0732">Signal</keyword>
<dbReference type="AlphaFoldDB" id="A0A498HKV4"/>
<dbReference type="PANTHER" id="PTHR31133:SF3">
    <property type="entry name" value="TRANSMEMBRANE PROTEIN"/>
    <property type="match status" value="1"/>
</dbReference>
<feature type="transmembrane region" description="Helical" evidence="10">
    <location>
        <begin position="32"/>
        <end position="52"/>
    </location>
</feature>
<accession>A0A498HKV4</accession>
<dbReference type="STRING" id="3750.A0A498HKV4"/>
<gene>
    <name evidence="12" type="ORF">DVH24_037347</name>
</gene>
<dbReference type="PANTHER" id="PTHR31133">
    <property type="entry name" value="MEMBRANE PROTEIN"/>
    <property type="match status" value="1"/>
</dbReference>
<dbReference type="SUPFAM" id="SSF49503">
    <property type="entry name" value="Cupredoxins"/>
    <property type="match status" value="1"/>
</dbReference>
<feature type="domain" description="Phytocyanin" evidence="11">
    <location>
        <begin position="560"/>
        <end position="662"/>
    </location>
</feature>
<keyword evidence="10" id="KW-1133">Transmembrane helix</keyword>
<keyword evidence="2" id="KW-1003">Cell membrane</keyword>
<evidence type="ECO:0000259" key="11">
    <source>
        <dbReference type="PROSITE" id="PS51485"/>
    </source>
</evidence>
<evidence type="ECO:0000256" key="9">
    <source>
        <dbReference type="ARBA" id="ARBA00035011"/>
    </source>
</evidence>
<evidence type="ECO:0000256" key="1">
    <source>
        <dbReference type="ARBA" id="ARBA00004609"/>
    </source>
</evidence>
<dbReference type="InterPro" id="IPR003245">
    <property type="entry name" value="Phytocyanin_dom"/>
</dbReference>
<feature type="transmembrane region" description="Helical" evidence="10">
    <location>
        <begin position="6"/>
        <end position="27"/>
    </location>
</feature>
<organism evidence="12 13">
    <name type="scientific">Malus domestica</name>
    <name type="common">Apple</name>
    <name type="synonym">Pyrus malus</name>
    <dbReference type="NCBI Taxonomy" id="3750"/>
    <lineage>
        <taxon>Eukaryota</taxon>
        <taxon>Viridiplantae</taxon>
        <taxon>Streptophyta</taxon>
        <taxon>Embryophyta</taxon>
        <taxon>Tracheophyta</taxon>
        <taxon>Spermatophyta</taxon>
        <taxon>Magnoliopsida</taxon>
        <taxon>eudicotyledons</taxon>
        <taxon>Gunneridae</taxon>
        <taxon>Pentapetalae</taxon>
        <taxon>rosids</taxon>
        <taxon>fabids</taxon>
        <taxon>Rosales</taxon>
        <taxon>Rosaceae</taxon>
        <taxon>Amygdaloideae</taxon>
        <taxon>Maleae</taxon>
        <taxon>Malus</taxon>
    </lineage>
</organism>
<evidence type="ECO:0000256" key="4">
    <source>
        <dbReference type="ARBA" id="ARBA00022729"/>
    </source>
</evidence>
<dbReference type="PROSITE" id="PS51485">
    <property type="entry name" value="PHYTOCYANIN"/>
    <property type="match status" value="1"/>
</dbReference>
<evidence type="ECO:0000313" key="13">
    <source>
        <dbReference type="Proteomes" id="UP000290289"/>
    </source>
</evidence>
<dbReference type="FunFam" id="2.60.40.420:FF:000010">
    <property type="entry name" value="Early nodulin-like protein 1"/>
    <property type="match status" value="1"/>
</dbReference>
<evidence type="ECO:0000256" key="7">
    <source>
        <dbReference type="ARBA" id="ARBA00023180"/>
    </source>
</evidence>
<evidence type="ECO:0000313" key="12">
    <source>
        <dbReference type="EMBL" id="RXH69563.1"/>
    </source>
</evidence>
<dbReference type="InterPro" id="IPR041846">
    <property type="entry name" value="ENL_dom"/>
</dbReference>
<dbReference type="GO" id="GO:0009055">
    <property type="term" value="F:electron transfer activity"/>
    <property type="evidence" value="ECO:0007669"/>
    <property type="project" value="InterPro"/>
</dbReference>
<dbReference type="Gene3D" id="2.60.40.420">
    <property type="entry name" value="Cupredoxins - blue copper proteins"/>
    <property type="match status" value="1"/>
</dbReference>
<evidence type="ECO:0000256" key="3">
    <source>
        <dbReference type="ARBA" id="ARBA00022622"/>
    </source>
</evidence>
<keyword evidence="7" id="KW-0325">Glycoprotein</keyword>
<protein>
    <recommendedName>
        <fullName evidence="11">Phytocyanin domain-containing protein</fullName>
    </recommendedName>
</protein>
<dbReference type="GO" id="GO:0005886">
    <property type="term" value="C:plasma membrane"/>
    <property type="evidence" value="ECO:0007669"/>
    <property type="project" value="UniProtKB-SubCell"/>
</dbReference>
<comment type="subcellular location">
    <subcellularLocation>
        <location evidence="1">Cell membrane</location>
        <topology evidence="1">Lipid-anchor</topology>
        <topology evidence="1">GPI-anchor</topology>
    </subcellularLocation>
</comment>
<feature type="transmembrane region" description="Helical" evidence="10">
    <location>
        <begin position="541"/>
        <end position="560"/>
    </location>
</feature>
<keyword evidence="13" id="KW-1185">Reference proteome</keyword>
<keyword evidence="8" id="KW-0449">Lipoprotein</keyword>
<keyword evidence="3" id="KW-0336">GPI-anchor</keyword>
<comment type="caution">
    <text evidence="12">The sequence shown here is derived from an EMBL/GenBank/DDBJ whole genome shotgun (WGS) entry which is preliminary data.</text>
</comment>
<evidence type="ECO:0000256" key="5">
    <source>
        <dbReference type="ARBA" id="ARBA00023136"/>
    </source>
</evidence>
<evidence type="ECO:0000256" key="8">
    <source>
        <dbReference type="ARBA" id="ARBA00023288"/>
    </source>
</evidence>
<dbReference type="InterPro" id="IPR040229">
    <property type="entry name" value="At3g27390-like"/>
</dbReference>
<keyword evidence="10" id="KW-0812">Transmembrane</keyword>
<evidence type="ECO:0000256" key="6">
    <source>
        <dbReference type="ARBA" id="ARBA00023157"/>
    </source>
</evidence>